<dbReference type="EMBL" id="FNVQ01000015">
    <property type="protein sequence ID" value="SEG89654.1"/>
    <property type="molecule type" value="Genomic_DNA"/>
</dbReference>
<organism evidence="1 2">
    <name type="scientific">Marinobacterium lutimaris</name>
    <dbReference type="NCBI Taxonomy" id="568106"/>
    <lineage>
        <taxon>Bacteria</taxon>
        <taxon>Pseudomonadati</taxon>
        <taxon>Pseudomonadota</taxon>
        <taxon>Gammaproteobacteria</taxon>
        <taxon>Oceanospirillales</taxon>
        <taxon>Oceanospirillaceae</taxon>
        <taxon>Marinobacterium</taxon>
    </lineage>
</organism>
<sequence>MRTVSFARVCYSALSFDSYSLLMGLENVTNRSGLNAVNDLLGDEFYDLVSKSIDSKQKERVSLSDKAHLFVPVDQGTVVVYSQALEDACQHPDFGGEVRTIANMVETFDRKTARKGEPLGEVFRHLCQPEDNTLDLSTYKYVTRKALIERGVVTNTAVLSRIQKELEQYGILQTLVPNRGPRPSIYVLNYPFNPIKPEAPKRKDVAVVDMSGHRHLVRASEEEKDLRLIDMRRQTLHRSRPHESHDMDGNPIKVYSRKAEIRTPNGETTTLEMTARTYEGNDTPVMSKQDDLKFEILLGWCLIDIRARKRLGKPLDDWYVLTPEALADHLGFTNPANHVFEMSAMIERWRDTQVTAEALLGEMADEVGEFAKYIAQDTMSQFAQHQASYKETRRGRRINALRFKLPPDVQKDLERRANNNEDELRVENVATFLLQHSNRTLMTDSFAIALNHFFWTWARNFRRAGGWSFELWEGLSQVFDYEFPVRQPDMSAAEWNRLYVNSRTQFTRMLKKFFTIFSHDAQRDWDTWTSFKGGLIEIELIEFKLVIELEERHKNARNAGRVAVKALPKRLAGSSESTSVAELSDAEVSQSKALLLEYGVHARTAGALAKKYPQKHIELCIELTRHTVAAKPGSVANPAGLLVTFIKEKSPTNLEIEVDQMKGLADSRANRRALSAQVMDIHDTSWGEEGDEHKAVDQGDDAIDSSATVITSAPDEETDKGVAKFREALKSSVDSI</sequence>
<dbReference type="RefSeq" id="WP_146071946.1">
    <property type="nucleotide sequence ID" value="NZ_FNVQ01000015.1"/>
</dbReference>
<name>A0A1H6DX49_9GAMM</name>
<evidence type="ECO:0000313" key="2">
    <source>
        <dbReference type="Proteomes" id="UP000236745"/>
    </source>
</evidence>
<dbReference type="AlphaFoldDB" id="A0A1H6DX49"/>
<evidence type="ECO:0000313" key="1">
    <source>
        <dbReference type="EMBL" id="SEG89654.1"/>
    </source>
</evidence>
<reference evidence="1 2" key="1">
    <citation type="submission" date="2016-10" db="EMBL/GenBank/DDBJ databases">
        <authorList>
            <person name="de Groot N.N."/>
        </authorList>
    </citation>
    <scope>NUCLEOTIDE SEQUENCE [LARGE SCALE GENOMIC DNA]</scope>
    <source>
        <strain evidence="1 2">DSM 22012</strain>
    </source>
</reference>
<accession>A0A1H6DX49</accession>
<protein>
    <submittedName>
        <fullName evidence="1">Uncharacterized protein</fullName>
    </submittedName>
</protein>
<keyword evidence="2" id="KW-1185">Reference proteome</keyword>
<gene>
    <name evidence="1" type="ORF">SAMN05444390_1153</name>
</gene>
<dbReference type="Proteomes" id="UP000236745">
    <property type="component" value="Unassembled WGS sequence"/>
</dbReference>
<proteinExistence type="predicted"/>